<dbReference type="SUPFAM" id="SSF55200">
    <property type="entry name" value="Translation initiation factor IF3, C-terminal domain"/>
    <property type="match status" value="1"/>
</dbReference>
<dbReference type="Gene3D" id="3.10.20.80">
    <property type="entry name" value="Translation initiation factor 3 (IF-3), N-terminal domain"/>
    <property type="match status" value="1"/>
</dbReference>
<evidence type="ECO:0000256" key="1">
    <source>
        <dbReference type="ARBA" id="ARBA00005439"/>
    </source>
</evidence>
<dbReference type="PANTHER" id="PTHR10938:SF0">
    <property type="entry name" value="TRANSLATION INITIATION FACTOR IF-3, MITOCHONDRIAL"/>
    <property type="match status" value="1"/>
</dbReference>
<comment type="similarity">
    <text evidence="1">Belongs to the IF-3 family.</text>
</comment>
<dbReference type="InterPro" id="IPR019814">
    <property type="entry name" value="Translation_initiation_fac_3_N"/>
</dbReference>
<organism evidence="5">
    <name type="scientific">Chloropicon roscoffensis</name>
    <dbReference type="NCBI Taxonomy" id="1461544"/>
    <lineage>
        <taxon>Eukaryota</taxon>
        <taxon>Viridiplantae</taxon>
        <taxon>Chlorophyta</taxon>
        <taxon>Chloropicophyceae</taxon>
        <taxon>Chloropicales</taxon>
        <taxon>Chloropicaceae</taxon>
        <taxon>Chloropicon</taxon>
    </lineage>
</organism>
<gene>
    <name evidence="5" type="ORF">CROS1456_LOCUS2139</name>
</gene>
<dbReference type="Pfam" id="PF05198">
    <property type="entry name" value="IF3_N"/>
    <property type="match status" value="1"/>
</dbReference>
<keyword evidence="2" id="KW-0396">Initiation factor</keyword>
<dbReference type="InterPro" id="IPR001288">
    <property type="entry name" value="Translation_initiation_fac_3"/>
</dbReference>
<protein>
    <recommendedName>
        <fullName evidence="4">Translation initiation factor 3 N-terminal domain-containing protein</fullName>
    </recommendedName>
</protein>
<accession>A0A7S3FMT5</accession>
<dbReference type="InterPro" id="IPR036788">
    <property type="entry name" value="T_IF-3_C_sf"/>
</dbReference>
<dbReference type="GO" id="GO:0043022">
    <property type="term" value="F:ribosome binding"/>
    <property type="evidence" value="ECO:0007669"/>
    <property type="project" value="TreeGrafter"/>
</dbReference>
<evidence type="ECO:0000259" key="4">
    <source>
        <dbReference type="Pfam" id="PF05198"/>
    </source>
</evidence>
<dbReference type="PANTHER" id="PTHR10938">
    <property type="entry name" value="TRANSLATION INITIATION FACTOR IF-3"/>
    <property type="match status" value="1"/>
</dbReference>
<feature type="domain" description="Translation initiation factor 3 N-terminal" evidence="4">
    <location>
        <begin position="117"/>
        <end position="178"/>
    </location>
</feature>
<dbReference type="GO" id="GO:0003743">
    <property type="term" value="F:translation initiation factor activity"/>
    <property type="evidence" value="ECO:0007669"/>
    <property type="project" value="UniProtKB-KW"/>
</dbReference>
<dbReference type="NCBIfam" id="TIGR00168">
    <property type="entry name" value="infC"/>
    <property type="match status" value="1"/>
</dbReference>
<proteinExistence type="inferred from homology"/>
<dbReference type="InterPro" id="IPR036787">
    <property type="entry name" value="T_IF-3_N_sf"/>
</dbReference>
<sequence length="271" mass="30107">MLALIALRRLGGAPRGPGAATLCAISGALDATPPQSGYPDALLLSPPAESSQRGLVGCILGWNAPRARGEVETFPSASGRLSLQSRRHYRTNKRSSKYEPDEEQHLVDDAILDSGFSEVRVVSSDGTHEVLSVKRALAKSKRGELNLVVVDQNARPPVCRMMDYSYFKFNQTKREREKKRPENKPKKRKEVVLGTKISSGHLEMKYDTIVRFLGKRHPVKVTAVDARGDDLKEAFLQEFKAKMEDEGYTIPQPVRVDQARKASIIVQPKKS</sequence>
<evidence type="ECO:0000256" key="2">
    <source>
        <dbReference type="ARBA" id="ARBA00022540"/>
    </source>
</evidence>
<reference evidence="5" key="1">
    <citation type="submission" date="2021-01" db="EMBL/GenBank/DDBJ databases">
        <authorList>
            <person name="Corre E."/>
            <person name="Pelletier E."/>
            <person name="Niang G."/>
            <person name="Scheremetjew M."/>
            <person name="Finn R."/>
            <person name="Kale V."/>
            <person name="Holt S."/>
            <person name="Cochrane G."/>
            <person name="Meng A."/>
            <person name="Brown T."/>
            <person name="Cohen L."/>
        </authorList>
    </citation>
    <scope>NUCLEOTIDE SEQUENCE</scope>
    <source>
        <strain evidence="5">RCC1871</strain>
    </source>
</reference>
<evidence type="ECO:0000313" key="5">
    <source>
        <dbReference type="EMBL" id="CAE0189068.1"/>
    </source>
</evidence>
<evidence type="ECO:0000256" key="3">
    <source>
        <dbReference type="ARBA" id="ARBA00022917"/>
    </source>
</evidence>
<dbReference type="Gene3D" id="3.30.110.10">
    <property type="entry name" value="Translation initiation factor 3 (IF-3), C-terminal domain"/>
    <property type="match status" value="1"/>
</dbReference>
<keyword evidence="3" id="KW-0648">Protein biosynthesis</keyword>
<dbReference type="EMBL" id="HBHZ01002740">
    <property type="protein sequence ID" value="CAE0189068.1"/>
    <property type="molecule type" value="Transcribed_RNA"/>
</dbReference>
<name>A0A7S3FMT5_9CHLO</name>
<dbReference type="SUPFAM" id="SSF54364">
    <property type="entry name" value="Translation initiation factor IF3, N-terminal domain"/>
    <property type="match status" value="1"/>
</dbReference>
<dbReference type="AlphaFoldDB" id="A0A7S3FMT5"/>
<dbReference type="GO" id="GO:0032790">
    <property type="term" value="P:ribosome disassembly"/>
    <property type="evidence" value="ECO:0007669"/>
    <property type="project" value="TreeGrafter"/>
</dbReference>